<comment type="caution">
    <text evidence="3">The sequence shown here is derived from an EMBL/GenBank/DDBJ whole genome shotgun (WGS) entry which is preliminary data.</text>
</comment>
<evidence type="ECO:0000313" key="4">
    <source>
        <dbReference type="Proteomes" id="UP000321301"/>
    </source>
</evidence>
<gene>
    <name evidence="3" type="ORF">CQA01_45540</name>
</gene>
<dbReference type="Proteomes" id="UP000321301">
    <property type="component" value="Unassembled WGS sequence"/>
</dbReference>
<protein>
    <recommendedName>
        <fullName evidence="2">CD-NTase-associated protein 16 NUDIX domain-containing protein</fullName>
    </recommendedName>
</protein>
<accession>A0A512CJ53</accession>
<keyword evidence="1" id="KW-0472">Membrane</keyword>
<dbReference type="AlphaFoldDB" id="A0A512CJ53"/>
<organism evidence="3 4">
    <name type="scientific">Cyclobacterium qasimii</name>
    <dbReference type="NCBI Taxonomy" id="1350429"/>
    <lineage>
        <taxon>Bacteria</taxon>
        <taxon>Pseudomonadati</taxon>
        <taxon>Bacteroidota</taxon>
        <taxon>Cytophagia</taxon>
        <taxon>Cytophagales</taxon>
        <taxon>Cyclobacteriaceae</taxon>
        <taxon>Cyclobacterium</taxon>
    </lineage>
</organism>
<name>A0A512CJ53_9BACT</name>
<dbReference type="EMBL" id="BJYV01000035">
    <property type="protein sequence ID" value="GEO24020.1"/>
    <property type="molecule type" value="Genomic_DNA"/>
</dbReference>
<proteinExistence type="predicted"/>
<sequence length="281" mass="33046">MTTRQSNIIVLIIFGGFILYRTIFPPDSDDSFSQTFFNISIEIVGGILLFGILQFLQNINRFWFYIQTQFLLRKIDVRLSIAYLFRININGKFLLVKSRRRDYYQPVGGAFKTLPGADKVFEKLGVKPDKLVETEHGIAKSDLRVYVKGVHIIEFLEWFKSKEDREISPWREFCEELISTDILPWKPFRYIDYKFKGTVQSPIINMDSGGKGLFLFEVYDLVVNDEQKPVLEELQKRGNTAEYVWVDDYLIQRLGHDERTKDQLFEIAPHTKYAQNLSWNK</sequence>
<dbReference type="InterPro" id="IPR040829">
    <property type="entry name" value="Cap16_NUDIX"/>
</dbReference>
<feature type="transmembrane region" description="Helical" evidence="1">
    <location>
        <begin position="36"/>
        <end position="56"/>
    </location>
</feature>
<reference evidence="3 4" key="1">
    <citation type="submission" date="2019-07" db="EMBL/GenBank/DDBJ databases">
        <title>Whole genome shotgun sequence of Cyclobacterium qasimii NBRC 106168.</title>
        <authorList>
            <person name="Hosoyama A."/>
            <person name="Uohara A."/>
            <person name="Ohji S."/>
            <person name="Ichikawa N."/>
        </authorList>
    </citation>
    <scope>NUCLEOTIDE SEQUENCE [LARGE SCALE GENOMIC DNA]</scope>
    <source>
        <strain evidence="3 4">NBRC 106168</strain>
    </source>
</reference>
<evidence type="ECO:0000259" key="2">
    <source>
        <dbReference type="Pfam" id="PF18167"/>
    </source>
</evidence>
<evidence type="ECO:0000256" key="1">
    <source>
        <dbReference type="SAM" id="Phobius"/>
    </source>
</evidence>
<feature type="domain" description="CD-NTase-associated protein 16 NUDIX" evidence="2">
    <location>
        <begin position="76"/>
        <end position="274"/>
    </location>
</feature>
<evidence type="ECO:0000313" key="3">
    <source>
        <dbReference type="EMBL" id="GEO24020.1"/>
    </source>
</evidence>
<keyword evidence="4" id="KW-1185">Reference proteome</keyword>
<keyword evidence="1" id="KW-0812">Transmembrane</keyword>
<feature type="transmembrane region" description="Helical" evidence="1">
    <location>
        <begin position="7"/>
        <end position="24"/>
    </location>
</feature>
<dbReference type="RefSeq" id="WP_020890798.1">
    <property type="nucleotide sequence ID" value="NZ_BJYV01000035.1"/>
</dbReference>
<keyword evidence="1" id="KW-1133">Transmembrane helix</keyword>
<dbReference type="Pfam" id="PF18167">
    <property type="entry name" value="Sa_NUDIX"/>
    <property type="match status" value="1"/>
</dbReference>